<proteinExistence type="predicted"/>
<organism evidence="1 2">
    <name type="scientific">Thermostaphylospora chromogena</name>
    <dbReference type="NCBI Taxonomy" id="35622"/>
    <lineage>
        <taxon>Bacteria</taxon>
        <taxon>Bacillati</taxon>
        <taxon>Actinomycetota</taxon>
        <taxon>Actinomycetes</taxon>
        <taxon>Streptosporangiales</taxon>
        <taxon>Thermomonosporaceae</taxon>
        <taxon>Thermostaphylospora</taxon>
    </lineage>
</organism>
<protein>
    <submittedName>
        <fullName evidence="1">Uncharacterized protein</fullName>
    </submittedName>
</protein>
<accession>A0A1H1FS63</accession>
<dbReference type="EMBL" id="FNKK01000002">
    <property type="protein sequence ID" value="SDR03832.1"/>
    <property type="molecule type" value="Genomic_DNA"/>
</dbReference>
<reference evidence="1 2" key="1">
    <citation type="submission" date="2016-10" db="EMBL/GenBank/DDBJ databases">
        <authorList>
            <person name="de Groot N.N."/>
        </authorList>
    </citation>
    <scope>NUCLEOTIDE SEQUENCE [LARGE SCALE GENOMIC DNA]</scope>
    <source>
        <strain evidence="1 2">DSM 43794</strain>
    </source>
</reference>
<dbReference type="Proteomes" id="UP000217103">
    <property type="component" value="Unassembled WGS sequence"/>
</dbReference>
<gene>
    <name evidence="1" type="ORF">SAMN04489764_3151</name>
</gene>
<evidence type="ECO:0000313" key="2">
    <source>
        <dbReference type="Proteomes" id="UP000217103"/>
    </source>
</evidence>
<name>A0A1H1FS63_9ACTN</name>
<keyword evidence="2" id="KW-1185">Reference proteome</keyword>
<dbReference type="STRING" id="35622.SAMN04489764_3151"/>
<dbReference type="AlphaFoldDB" id="A0A1H1FS63"/>
<evidence type="ECO:0000313" key="1">
    <source>
        <dbReference type="EMBL" id="SDR03832.1"/>
    </source>
</evidence>
<sequence>MTGAFGRCVCGHCRSPSFSVFRDGGVVSTVRRINVILRTLIPAGGNLVPDLRLKLVF</sequence>